<keyword evidence="1" id="KW-0732">Signal</keyword>
<dbReference type="AlphaFoldDB" id="A0A1F4T6A3"/>
<proteinExistence type="predicted"/>
<evidence type="ECO:0000256" key="1">
    <source>
        <dbReference type="SAM" id="SignalP"/>
    </source>
</evidence>
<feature type="signal peptide" evidence="1">
    <location>
        <begin position="1"/>
        <end position="40"/>
    </location>
</feature>
<sequence length="452" mass="48378">MIGWKQKSVKKGNLRLFKLMKRKWALISLILLVMAGLAMADELQSQDGTTVLYDNINGAGPRLQDTGNTIQLYNAVGDALGPKTTDAGGTITFIPGLFGLFGGGTKIDTAPWGTVPLYISRDGENIKITWEATKAPGAQIYVLTGDGSGKFQKNDPAAWKLYTDSTIAGQFNAGSVATGVLYHNKQVGSVVPSGFSNHGEAFYFGLQAGVTPQTICTDPDPLYNGKPCFAVAPAVGKVNMSLAVGYNLVSLPFTYNTGGDALVNVFGQQLTKQDSPINADEIYYKQDSASWGMTNAFQKTNGSWYLSSSVNTPAAFTVGRDKGYLVSIKANSAKITAVGNVSQSNQIIVMKTGFNAVGVVWPQNKTLDSLGLLNVANTTAGANPISADEIYLKNSPASWGMKNAFLKSDGKWYLSANPTVPADFGFNIPNGYYYSLKKTSATVNWERTYSDN</sequence>
<reference evidence="2 3" key="1">
    <citation type="journal article" date="2016" name="Nat. Commun.">
        <title>Thousands of microbial genomes shed light on interconnected biogeochemical processes in an aquifer system.</title>
        <authorList>
            <person name="Anantharaman K."/>
            <person name="Brown C.T."/>
            <person name="Hug L.A."/>
            <person name="Sharon I."/>
            <person name="Castelle C.J."/>
            <person name="Probst A.J."/>
            <person name="Thomas B.C."/>
            <person name="Singh A."/>
            <person name="Wilkins M.J."/>
            <person name="Karaoz U."/>
            <person name="Brodie E.L."/>
            <person name="Williams K.H."/>
            <person name="Hubbard S.S."/>
            <person name="Banfield J.F."/>
        </authorList>
    </citation>
    <scope>NUCLEOTIDE SEQUENCE [LARGE SCALE GENOMIC DNA]</scope>
</reference>
<gene>
    <name evidence="2" type="ORF">A3K49_04810</name>
</gene>
<evidence type="ECO:0000313" key="3">
    <source>
        <dbReference type="Proteomes" id="UP000178602"/>
    </source>
</evidence>
<organism evidence="2 3">
    <name type="scientific">candidate division WOR-1 bacterium RIFOXYC12_FULL_54_18</name>
    <dbReference type="NCBI Taxonomy" id="1802584"/>
    <lineage>
        <taxon>Bacteria</taxon>
        <taxon>Bacillati</taxon>
        <taxon>Saganbacteria</taxon>
    </lineage>
</organism>
<protein>
    <submittedName>
        <fullName evidence="2">Uncharacterized protein</fullName>
    </submittedName>
</protein>
<evidence type="ECO:0000313" key="2">
    <source>
        <dbReference type="EMBL" id="OGC28285.1"/>
    </source>
</evidence>
<dbReference type="Proteomes" id="UP000178602">
    <property type="component" value="Unassembled WGS sequence"/>
</dbReference>
<feature type="chain" id="PRO_5009514497" evidence="1">
    <location>
        <begin position="41"/>
        <end position="452"/>
    </location>
</feature>
<dbReference type="EMBL" id="MEUG01000001">
    <property type="protein sequence ID" value="OGC28285.1"/>
    <property type="molecule type" value="Genomic_DNA"/>
</dbReference>
<accession>A0A1F4T6A3</accession>
<name>A0A1F4T6A3_UNCSA</name>
<comment type="caution">
    <text evidence="2">The sequence shown here is derived from an EMBL/GenBank/DDBJ whole genome shotgun (WGS) entry which is preliminary data.</text>
</comment>